<dbReference type="STRING" id="56107.Cylst_6131"/>
<evidence type="ECO:0000313" key="1">
    <source>
        <dbReference type="EMBL" id="AFZ28099.1"/>
    </source>
</evidence>
<dbReference type="EMBL" id="CP003642">
    <property type="protein sequence ID" value="AFZ28099.1"/>
    <property type="molecule type" value="Genomic_DNA"/>
</dbReference>
<organism evidence="1 2">
    <name type="scientific">Cylindrospermum stagnale PCC 7417</name>
    <dbReference type="NCBI Taxonomy" id="56107"/>
    <lineage>
        <taxon>Bacteria</taxon>
        <taxon>Bacillati</taxon>
        <taxon>Cyanobacteriota</taxon>
        <taxon>Cyanophyceae</taxon>
        <taxon>Nostocales</taxon>
        <taxon>Nostocaceae</taxon>
        <taxon>Cylindrospermum</taxon>
    </lineage>
</organism>
<evidence type="ECO:0008006" key="3">
    <source>
        <dbReference type="Google" id="ProtNLM"/>
    </source>
</evidence>
<dbReference type="Proteomes" id="UP000010475">
    <property type="component" value="Chromosome"/>
</dbReference>
<evidence type="ECO:0000313" key="2">
    <source>
        <dbReference type="Proteomes" id="UP000010475"/>
    </source>
</evidence>
<dbReference type="InterPro" id="IPR025459">
    <property type="entry name" value="DUF4279"/>
</dbReference>
<name>K9X7M4_9NOST</name>
<gene>
    <name evidence="1" type="ORF">Cylst_6131</name>
</gene>
<dbReference type="Pfam" id="PF14106">
    <property type="entry name" value="DUF4279"/>
    <property type="match status" value="1"/>
</dbReference>
<reference evidence="1 2" key="1">
    <citation type="submission" date="2012-06" db="EMBL/GenBank/DDBJ databases">
        <title>Finished chromosome of genome of Cylindrospermum stagnale PCC 7417.</title>
        <authorList>
            <consortium name="US DOE Joint Genome Institute"/>
            <person name="Gugger M."/>
            <person name="Coursin T."/>
            <person name="Rippka R."/>
            <person name="Tandeau De Marsac N."/>
            <person name="Huntemann M."/>
            <person name="Wei C.-L."/>
            <person name="Han J."/>
            <person name="Detter J.C."/>
            <person name="Han C."/>
            <person name="Tapia R."/>
            <person name="Chen A."/>
            <person name="Kyrpides N."/>
            <person name="Mavromatis K."/>
            <person name="Markowitz V."/>
            <person name="Szeto E."/>
            <person name="Ivanova N."/>
            <person name="Pagani I."/>
            <person name="Pati A."/>
            <person name="Goodwin L."/>
            <person name="Nordberg H.P."/>
            <person name="Cantor M.N."/>
            <person name="Hua S.X."/>
            <person name="Woyke T."/>
            <person name="Kerfeld C.A."/>
        </authorList>
    </citation>
    <scope>NUCLEOTIDE SEQUENCE [LARGE SCALE GENOMIC DNA]</scope>
    <source>
        <strain evidence="1 2">PCC 7417</strain>
    </source>
</reference>
<dbReference type="HOGENOM" id="CLU_134602_0_0_3"/>
<accession>K9X7M4</accession>
<proteinExistence type="predicted"/>
<dbReference type="eggNOG" id="ENOG5032TQQ">
    <property type="taxonomic scope" value="Bacteria"/>
</dbReference>
<dbReference type="AlphaFoldDB" id="K9X7M4"/>
<sequence>MVDKCVDMESEISAAFTITGFDYNPDEITSILGILPTKTWKIGDVIGKGLLRRKKNGWVLKSQLEQSADLESHIKDVLARLQPSWEKLIEICSQYYTEISCVIYCYDPQSPVIHFNKQIIKSVFEINAEIDVDYYCLYKSR</sequence>
<dbReference type="KEGG" id="csg:Cylst_6131"/>
<protein>
    <recommendedName>
        <fullName evidence="3">DUF4279 domain-containing protein</fullName>
    </recommendedName>
</protein>
<keyword evidence="2" id="KW-1185">Reference proteome</keyword>